<gene>
    <name evidence="3 6" type="primary">frr</name>
    <name evidence="6" type="ORF">H1S01_02835</name>
</gene>
<organism evidence="6 7">
    <name type="scientific">Heliobacterium chlorum</name>
    <dbReference type="NCBI Taxonomy" id="2698"/>
    <lineage>
        <taxon>Bacteria</taxon>
        <taxon>Bacillati</taxon>
        <taxon>Bacillota</taxon>
        <taxon>Clostridia</taxon>
        <taxon>Eubacteriales</taxon>
        <taxon>Heliobacteriaceae</taxon>
        <taxon>Heliobacterium</taxon>
    </lineage>
</organism>
<dbReference type="PANTHER" id="PTHR20982:SF3">
    <property type="entry name" value="MITOCHONDRIAL RIBOSOME RECYCLING FACTOR PSEUDO 1"/>
    <property type="match status" value="1"/>
</dbReference>
<comment type="function">
    <text evidence="3">Responsible for the release of ribosomes from messenger RNA at the termination of protein biosynthesis. May increase the efficiency of translation by recycling ribosomes from one round of translation to another.</text>
</comment>
<keyword evidence="4" id="KW-0175">Coiled coil</keyword>
<accession>A0ABR7SY37</accession>
<sequence>MIKEIKNETEDKMKKSIEALRKEYQSIRAGRANPAILDKVMVEYYGVPTPLNQVGNISAPEPRLLMIQPWEKSLLSAIEKAILKSDLGLTPSNDGSVIRLIIPQLTQERRNELVKQVKKRAEEYRVILRNHRREANDDIKALQKDHMISEDEAKRAQDEVQKLTDKFIKEIDQVAERKEAEIMEV</sequence>
<evidence type="ECO:0000259" key="5">
    <source>
        <dbReference type="Pfam" id="PF01765"/>
    </source>
</evidence>
<comment type="similarity">
    <text evidence="1 3">Belongs to the RRF family.</text>
</comment>
<reference evidence="6 7" key="1">
    <citation type="submission" date="2020-07" db="EMBL/GenBank/DDBJ databases">
        <title>Draft whole-genome sequence of Heliobacterium chlorum DSM 3682, type strain.</title>
        <authorList>
            <person name="Kyndt J.A."/>
            <person name="Meyer T.E."/>
            <person name="Imhoff J.F."/>
        </authorList>
    </citation>
    <scope>NUCLEOTIDE SEQUENCE [LARGE SCALE GENOMIC DNA]</scope>
    <source>
        <strain evidence="6 7">DSM 3682</strain>
    </source>
</reference>
<dbReference type="HAMAP" id="MF_00040">
    <property type="entry name" value="RRF"/>
    <property type="match status" value="1"/>
</dbReference>
<comment type="caution">
    <text evidence="6">The sequence shown here is derived from an EMBL/GenBank/DDBJ whole genome shotgun (WGS) entry which is preliminary data.</text>
</comment>
<evidence type="ECO:0000256" key="4">
    <source>
        <dbReference type="SAM" id="Coils"/>
    </source>
</evidence>
<dbReference type="NCBIfam" id="TIGR00496">
    <property type="entry name" value="frr"/>
    <property type="match status" value="1"/>
</dbReference>
<evidence type="ECO:0000256" key="3">
    <source>
        <dbReference type="HAMAP-Rule" id="MF_00040"/>
    </source>
</evidence>
<dbReference type="CDD" id="cd00520">
    <property type="entry name" value="RRF"/>
    <property type="match status" value="1"/>
</dbReference>
<dbReference type="SUPFAM" id="SSF55194">
    <property type="entry name" value="Ribosome recycling factor, RRF"/>
    <property type="match status" value="1"/>
</dbReference>
<dbReference type="Proteomes" id="UP000617402">
    <property type="component" value="Unassembled WGS sequence"/>
</dbReference>
<name>A0ABR7SY37_HELCL</name>
<protein>
    <recommendedName>
        <fullName evidence="3">Ribosome-recycling factor</fullName>
        <shortName evidence="3">RRF</shortName>
    </recommendedName>
    <alternativeName>
        <fullName evidence="3">Ribosome-releasing factor</fullName>
    </alternativeName>
</protein>
<feature type="domain" description="Ribosome recycling factor" evidence="5">
    <location>
        <begin position="20"/>
        <end position="183"/>
    </location>
</feature>
<dbReference type="InterPro" id="IPR002661">
    <property type="entry name" value="Ribosome_recyc_fac"/>
</dbReference>
<dbReference type="Gene3D" id="1.10.132.20">
    <property type="entry name" value="Ribosome-recycling factor"/>
    <property type="match status" value="1"/>
</dbReference>
<dbReference type="Pfam" id="PF01765">
    <property type="entry name" value="RRF"/>
    <property type="match status" value="1"/>
</dbReference>
<dbReference type="Gene3D" id="3.30.1360.40">
    <property type="match status" value="1"/>
</dbReference>
<comment type="subcellular location">
    <subcellularLocation>
        <location evidence="3">Cytoplasm</location>
    </subcellularLocation>
</comment>
<keyword evidence="7" id="KW-1185">Reference proteome</keyword>
<evidence type="ECO:0000256" key="2">
    <source>
        <dbReference type="ARBA" id="ARBA00022917"/>
    </source>
</evidence>
<dbReference type="InterPro" id="IPR036191">
    <property type="entry name" value="RRF_sf"/>
</dbReference>
<evidence type="ECO:0000313" key="7">
    <source>
        <dbReference type="Proteomes" id="UP000617402"/>
    </source>
</evidence>
<keyword evidence="3" id="KW-0963">Cytoplasm</keyword>
<proteinExistence type="inferred from homology"/>
<dbReference type="InterPro" id="IPR023584">
    <property type="entry name" value="Ribosome_recyc_fac_dom"/>
</dbReference>
<dbReference type="PANTHER" id="PTHR20982">
    <property type="entry name" value="RIBOSOME RECYCLING FACTOR"/>
    <property type="match status" value="1"/>
</dbReference>
<feature type="coiled-coil region" evidence="4">
    <location>
        <begin position="114"/>
        <end position="173"/>
    </location>
</feature>
<evidence type="ECO:0000313" key="6">
    <source>
        <dbReference type="EMBL" id="MBC9783448.1"/>
    </source>
</evidence>
<dbReference type="EMBL" id="JACVHF010000001">
    <property type="protein sequence ID" value="MBC9783448.1"/>
    <property type="molecule type" value="Genomic_DNA"/>
</dbReference>
<evidence type="ECO:0000256" key="1">
    <source>
        <dbReference type="ARBA" id="ARBA00005912"/>
    </source>
</evidence>
<keyword evidence="2 3" id="KW-0648">Protein biosynthesis</keyword>